<keyword evidence="5 7" id="KW-1133">Transmembrane helix</keyword>
<feature type="domain" description="Cation efflux protein cytoplasmic" evidence="9">
    <location>
        <begin position="223"/>
        <end position="300"/>
    </location>
</feature>
<dbReference type="RefSeq" id="WP_241447149.1">
    <property type="nucleotide sequence ID" value="NZ_JAKZHW010000001.1"/>
</dbReference>
<reference evidence="10 11" key="1">
    <citation type="submission" date="2022-03" db="EMBL/GenBank/DDBJ databases">
        <authorList>
            <person name="Jo J.-H."/>
            <person name="Im W.-T."/>
        </authorList>
    </citation>
    <scope>NUCLEOTIDE SEQUENCE [LARGE SCALE GENOMIC DNA]</scope>
    <source>
        <strain evidence="10 11">SM33</strain>
    </source>
</reference>
<feature type="transmembrane region" description="Helical" evidence="7">
    <location>
        <begin position="158"/>
        <end position="183"/>
    </location>
</feature>
<dbReference type="InterPro" id="IPR002524">
    <property type="entry name" value="Cation_efflux"/>
</dbReference>
<feature type="transmembrane region" description="Helical" evidence="7">
    <location>
        <begin position="189"/>
        <end position="210"/>
    </location>
</feature>
<dbReference type="NCBIfam" id="TIGR01297">
    <property type="entry name" value="CDF"/>
    <property type="match status" value="1"/>
</dbReference>
<feature type="transmembrane region" description="Helical" evidence="7">
    <location>
        <begin position="116"/>
        <end position="137"/>
    </location>
</feature>
<dbReference type="InterPro" id="IPR036837">
    <property type="entry name" value="Cation_efflux_CTD_sf"/>
</dbReference>
<comment type="similarity">
    <text evidence="2">Belongs to the cation diffusion facilitator (CDF) transporter (TC 2.A.4) family.</text>
</comment>
<gene>
    <name evidence="10" type="ORF">LZ016_09575</name>
</gene>
<evidence type="ECO:0000256" key="4">
    <source>
        <dbReference type="ARBA" id="ARBA00022692"/>
    </source>
</evidence>
<dbReference type="InterPro" id="IPR027469">
    <property type="entry name" value="Cation_efflux_TMD_sf"/>
</dbReference>
<dbReference type="InterPro" id="IPR027470">
    <property type="entry name" value="Cation_efflux_CTD"/>
</dbReference>
<name>A0ABS9VN19_9SPHN</name>
<dbReference type="PANTHER" id="PTHR13414">
    <property type="entry name" value="HUEL-CATION TRANSPORTER"/>
    <property type="match status" value="1"/>
</dbReference>
<dbReference type="InterPro" id="IPR058533">
    <property type="entry name" value="Cation_efflux_TM"/>
</dbReference>
<evidence type="ECO:0000256" key="5">
    <source>
        <dbReference type="ARBA" id="ARBA00022989"/>
    </source>
</evidence>
<proteinExistence type="inferred from homology"/>
<keyword evidence="6 7" id="KW-0472">Membrane</keyword>
<dbReference type="PANTHER" id="PTHR13414:SF9">
    <property type="entry name" value="PROTON-COUPLED ZINC ANTIPORTER SLC30A9, MITOCHONDRIAL"/>
    <property type="match status" value="1"/>
</dbReference>
<evidence type="ECO:0000259" key="9">
    <source>
        <dbReference type="Pfam" id="PF16916"/>
    </source>
</evidence>
<dbReference type="SUPFAM" id="SSF160240">
    <property type="entry name" value="Cation efflux protein cytoplasmic domain-like"/>
    <property type="match status" value="1"/>
</dbReference>
<accession>A0ABS9VN19</accession>
<comment type="caution">
    <text evidence="10">The sequence shown here is derived from an EMBL/GenBank/DDBJ whole genome shotgun (WGS) entry which is preliminary data.</text>
</comment>
<feature type="domain" description="Cation efflux protein transmembrane" evidence="8">
    <location>
        <begin position="10"/>
        <end position="217"/>
    </location>
</feature>
<evidence type="ECO:0000256" key="7">
    <source>
        <dbReference type="SAM" id="Phobius"/>
    </source>
</evidence>
<comment type="subcellular location">
    <subcellularLocation>
        <location evidence="1">Membrane</location>
        <topology evidence="1">Multi-pass membrane protein</topology>
    </subcellularLocation>
</comment>
<dbReference type="InterPro" id="IPR040177">
    <property type="entry name" value="SLC30A9"/>
</dbReference>
<protein>
    <submittedName>
        <fullName evidence="10">Cation diffusion facilitator family transporter</fullName>
    </submittedName>
</protein>
<dbReference type="Pfam" id="PF16916">
    <property type="entry name" value="ZT_dimer"/>
    <property type="match status" value="1"/>
</dbReference>
<evidence type="ECO:0000256" key="3">
    <source>
        <dbReference type="ARBA" id="ARBA00022448"/>
    </source>
</evidence>
<organism evidence="10 11">
    <name type="scientific">Sphingomonas telluris</name>
    <dbReference type="NCBI Taxonomy" id="2907998"/>
    <lineage>
        <taxon>Bacteria</taxon>
        <taxon>Pseudomonadati</taxon>
        <taxon>Pseudomonadota</taxon>
        <taxon>Alphaproteobacteria</taxon>
        <taxon>Sphingomonadales</taxon>
        <taxon>Sphingomonadaceae</taxon>
        <taxon>Sphingomonas</taxon>
    </lineage>
</organism>
<feature type="transmembrane region" description="Helical" evidence="7">
    <location>
        <begin position="76"/>
        <end position="96"/>
    </location>
</feature>
<keyword evidence="4 7" id="KW-0812">Transmembrane</keyword>
<keyword evidence="11" id="KW-1185">Reference proteome</keyword>
<evidence type="ECO:0000259" key="8">
    <source>
        <dbReference type="Pfam" id="PF01545"/>
    </source>
</evidence>
<dbReference type="SUPFAM" id="SSF161111">
    <property type="entry name" value="Cation efflux protein transmembrane domain-like"/>
    <property type="match status" value="1"/>
</dbReference>
<evidence type="ECO:0000256" key="1">
    <source>
        <dbReference type="ARBA" id="ARBA00004141"/>
    </source>
</evidence>
<dbReference type="Gene3D" id="3.30.70.1350">
    <property type="entry name" value="Cation efflux protein, cytoplasmic domain"/>
    <property type="match status" value="1"/>
</dbReference>
<keyword evidence="3" id="KW-0813">Transport</keyword>
<dbReference type="Gene3D" id="1.20.1510.10">
    <property type="entry name" value="Cation efflux protein transmembrane domain"/>
    <property type="match status" value="1"/>
</dbReference>
<dbReference type="Pfam" id="PF01545">
    <property type="entry name" value="Cation_efflux"/>
    <property type="match status" value="1"/>
</dbReference>
<sequence>MAKSESRPAIIAALIGNLLIAVTKGIAAAITGSSAMLSEAVHSLVDTGNEVLLLYGQHRSTQPPDDVHPFGYGRELYFWCFVVALLIFALGAGISIYEGIVHIRHPEAITKPFINFIVLGLAFIFEGASWFVAWRGFQRARGDGSFWHVIRVSKDPTSFMVLFEDSAALIGIVIAAVGTALAVELDAPWIDGAASILIGLVLGGVAIVLARESKNLLIGERADPELQKAIRDAANRESCVRSVSRVLTTHMAPDQVIATMDVEFDDSLKIPDVEKLIGRIEGGLRDRHPELARVFIRPEPQRG</sequence>
<evidence type="ECO:0000256" key="2">
    <source>
        <dbReference type="ARBA" id="ARBA00008114"/>
    </source>
</evidence>
<evidence type="ECO:0000256" key="6">
    <source>
        <dbReference type="ARBA" id="ARBA00023136"/>
    </source>
</evidence>
<dbReference type="Proteomes" id="UP001203058">
    <property type="component" value="Unassembled WGS sequence"/>
</dbReference>
<evidence type="ECO:0000313" key="11">
    <source>
        <dbReference type="Proteomes" id="UP001203058"/>
    </source>
</evidence>
<dbReference type="EMBL" id="JAKZHW010000001">
    <property type="protein sequence ID" value="MCH8616347.1"/>
    <property type="molecule type" value="Genomic_DNA"/>
</dbReference>
<evidence type="ECO:0000313" key="10">
    <source>
        <dbReference type="EMBL" id="MCH8616347.1"/>
    </source>
</evidence>